<dbReference type="Pfam" id="PF02653">
    <property type="entry name" value="BPD_transp_2"/>
    <property type="match status" value="1"/>
</dbReference>
<name>A0A0M9AMS6_9EURY</name>
<dbReference type="OrthoDB" id="30958at2157"/>
<feature type="transmembrane region" description="Helical" evidence="6">
    <location>
        <begin position="110"/>
        <end position="132"/>
    </location>
</feature>
<evidence type="ECO:0000256" key="4">
    <source>
        <dbReference type="ARBA" id="ARBA00022989"/>
    </source>
</evidence>
<dbReference type="Proteomes" id="UP000610611">
    <property type="component" value="Unassembled WGS sequence"/>
</dbReference>
<evidence type="ECO:0000256" key="1">
    <source>
        <dbReference type="ARBA" id="ARBA00004651"/>
    </source>
</evidence>
<feature type="transmembrane region" description="Helical" evidence="6">
    <location>
        <begin position="138"/>
        <end position="156"/>
    </location>
</feature>
<evidence type="ECO:0000256" key="2">
    <source>
        <dbReference type="ARBA" id="ARBA00022475"/>
    </source>
</evidence>
<dbReference type="AlphaFoldDB" id="A0A0M9AMS6"/>
<proteinExistence type="predicted"/>
<dbReference type="InterPro" id="IPR043428">
    <property type="entry name" value="LivM-like"/>
</dbReference>
<dbReference type="InterPro" id="IPR001851">
    <property type="entry name" value="ABC_transp_permease"/>
</dbReference>
<dbReference type="InterPro" id="IPR022497">
    <property type="entry name" value="ABC_trnspt_urea_permease_UrtC"/>
</dbReference>
<feature type="transmembrane region" description="Helical" evidence="6">
    <location>
        <begin position="332"/>
        <end position="356"/>
    </location>
</feature>
<evidence type="ECO:0000313" key="9">
    <source>
        <dbReference type="Proteomes" id="UP000037729"/>
    </source>
</evidence>
<feature type="transmembrane region" description="Helical" evidence="6">
    <location>
        <begin position="262"/>
        <end position="279"/>
    </location>
</feature>
<evidence type="ECO:0000256" key="5">
    <source>
        <dbReference type="ARBA" id="ARBA00023136"/>
    </source>
</evidence>
<dbReference type="PANTHER" id="PTHR30482">
    <property type="entry name" value="HIGH-AFFINITY BRANCHED-CHAIN AMINO ACID TRANSPORT SYSTEM PERMEASE"/>
    <property type="match status" value="1"/>
</dbReference>
<keyword evidence="4 6" id="KW-1133">Transmembrane helix</keyword>
<feature type="transmembrane region" description="Helical" evidence="6">
    <location>
        <begin position="33"/>
        <end position="51"/>
    </location>
</feature>
<dbReference type="CDD" id="cd06581">
    <property type="entry name" value="TM_PBP1_LivM_like"/>
    <property type="match status" value="1"/>
</dbReference>
<organism evidence="7 9">
    <name type="scientific">Haloarcula rubripromontorii</name>
    <dbReference type="NCBI Taxonomy" id="1705562"/>
    <lineage>
        <taxon>Archaea</taxon>
        <taxon>Methanobacteriati</taxon>
        <taxon>Methanobacteriota</taxon>
        <taxon>Stenosarchaea group</taxon>
        <taxon>Halobacteria</taxon>
        <taxon>Halobacteriales</taxon>
        <taxon>Haloarculaceae</taxon>
        <taxon>Haloarcula</taxon>
    </lineage>
</organism>
<feature type="transmembrane region" description="Helical" evidence="6">
    <location>
        <begin position="213"/>
        <end position="232"/>
    </location>
</feature>
<accession>A0A0M9AMS6</accession>
<comment type="subcellular location">
    <subcellularLocation>
        <location evidence="1">Cell membrane</location>
        <topology evidence="1">Multi-pass membrane protein</topology>
    </subcellularLocation>
</comment>
<gene>
    <name evidence="8" type="primary">urtC</name>
    <name evidence="7" type="ORF">AMS69_08910</name>
    <name evidence="8" type="ORF">GOC83_17615</name>
</gene>
<dbReference type="PANTHER" id="PTHR30482:SF4">
    <property type="entry name" value="SLR1201 PROTEIN"/>
    <property type="match status" value="1"/>
</dbReference>
<dbReference type="STRING" id="1705562.AMS69_08910"/>
<evidence type="ECO:0000313" key="8">
    <source>
        <dbReference type="EMBL" id="NLV07950.1"/>
    </source>
</evidence>
<evidence type="ECO:0000256" key="3">
    <source>
        <dbReference type="ARBA" id="ARBA00022692"/>
    </source>
</evidence>
<comment type="caution">
    <text evidence="7">The sequence shown here is derived from an EMBL/GenBank/DDBJ whole genome shotgun (WGS) entry which is preliminary data.</text>
</comment>
<dbReference type="GO" id="GO:0015658">
    <property type="term" value="F:branched-chain amino acid transmembrane transporter activity"/>
    <property type="evidence" value="ECO:0007669"/>
    <property type="project" value="InterPro"/>
</dbReference>
<evidence type="ECO:0000256" key="6">
    <source>
        <dbReference type="SAM" id="Phobius"/>
    </source>
</evidence>
<reference evidence="7 9" key="1">
    <citation type="submission" date="2015-08" db="EMBL/GenBank/DDBJ databases">
        <title>Genomes of Isolates from Cabo Rojo, PR.</title>
        <authorList>
            <person name="Sanchez-Nieves R.L."/>
            <person name="Montalvo-Rodriguez R."/>
        </authorList>
    </citation>
    <scope>NUCLEOTIDE SEQUENCE [LARGE SCALE GENOMIC DNA]</scope>
    <source>
        <strain evidence="7 9">SL3</strain>
    </source>
</reference>
<feature type="transmembrane region" description="Helical" evidence="6">
    <location>
        <begin position="58"/>
        <end position="76"/>
    </location>
</feature>
<dbReference type="NCBIfam" id="TIGR03727">
    <property type="entry name" value="urea_t_UrtC_arc"/>
    <property type="match status" value="1"/>
</dbReference>
<sequence length="384" mass="40434">MSRNSANGGMNRSLPSRLRSRFEGPNTIGESRGFWVGFAAAVAALAIYPAFGDGSQLSLFMVLALLGLSLSVVWGYSGVLSFGQVVFFGIGAYTFGVVSINFATPGGITAAVVAGIVGGGLSAAILGYFMFYGGVRDVYVTIITLVSTIVMHTFMAQTAGSEWAIGEAALGGFNGMPDIPLLTLGVGGLSYQFIYNPFPMRILGIGAFEISPFYYLVLVLLVGTYLGLRALVNSDYGRVMVAVREDEDRTEMFGYNVTRVKFVVFTLGGALAGLSGVLYAARNVYIDPTVFSLLFATLPVIWVSIGGRKSLLGAVVATLAVEYLRISMAGELALVLLGTLLLVTILVLPSGLVPWLHEQIVDTRLGPGEAGGADTPDAPSEVSD</sequence>
<keyword evidence="3 6" id="KW-0812">Transmembrane</keyword>
<dbReference type="EMBL" id="WOWB01000003">
    <property type="protein sequence ID" value="NLV07950.1"/>
    <property type="molecule type" value="Genomic_DNA"/>
</dbReference>
<keyword evidence="5 6" id="KW-0472">Membrane</keyword>
<keyword evidence="2" id="KW-1003">Cell membrane</keyword>
<reference evidence="8" key="2">
    <citation type="submission" date="2019-12" db="EMBL/GenBank/DDBJ databases">
        <title>The whole-genome sequencing of Haloarcula japonica strain pws8.</title>
        <authorList>
            <person name="Verma D.K."/>
            <person name="Gopal K."/>
            <person name="Prasad E.S."/>
        </authorList>
    </citation>
    <scope>NUCLEOTIDE SEQUENCE</scope>
    <source>
        <strain evidence="8">Pws8</strain>
    </source>
</reference>
<evidence type="ECO:0000313" key="7">
    <source>
        <dbReference type="EMBL" id="KOX94025.1"/>
    </source>
</evidence>
<feature type="transmembrane region" description="Helical" evidence="6">
    <location>
        <begin position="82"/>
        <end position="103"/>
    </location>
</feature>
<dbReference type="Proteomes" id="UP000037729">
    <property type="component" value="Unassembled WGS sequence"/>
</dbReference>
<feature type="transmembrane region" description="Helical" evidence="6">
    <location>
        <begin position="285"/>
        <end position="303"/>
    </location>
</feature>
<dbReference type="RefSeq" id="WP_053967699.1">
    <property type="nucleotide sequence ID" value="NZ_JAWJXX010000002.1"/>
</dbReference>
<keyword evidence="9" id="KW-1185">Reference proteome</keyword>
<feature type="transmembrane region" description="Helical" evidence="6">
    <location>
        <begin position="168"/>
        <end position="193"/>
    </location>
</feature>
<dbReference type="PATRIC" id="fig|1705562.3.peg.2871"/>
<dbReference type="EMBL" id="LIUF01000002">
    <property type="protein sequence ID" value="KOX94025.1"/>
    <property type="molecule type" value="Genomic_DNA"/>
</dbReference>
<protein>
    <submittedName>
        <fullName evidence="7">Urea ABC transporter permease</fullName>
    </submittedName>
    <submittedName>
        <fullName evidence="8">Urea ABC transporter, permease protein UrtC</fullName>
    </submittedName>
</protein>
<dbReference type="GO" id="GO:0005886">
    <property type="term" value="C:plasma membrane"/>
    <property type="evidence" value="ECO:0007669"/>
    <property type="project" value="UniProtKB-SubCell"/>
</dbReference>